<evidence type="ECO:0000313" key="2">
    <source>
        <dbReference type="Proteomes" id="UP000307440"/>
    </source>
</evidence>
<sequence>MRFDCRGGSARPPLSQVDLQKGKQWVINYYTALDTHDHRFASNFFIKQGVLSFGNSRTTGVSTIQEVMDWQRNATKQIDHCIRAIYVFHEQILVQTTVTYTFWRGETHQMDCMTSFDKLPSHRKAKRAYIYADFTPLFEKFTKNAGPRPSA</sequence>
<dbReference type="AlphaFoldDB" id="A0A5C3KNW9"/>
<gene>
    <name evidence="1" type="ORF">FA15DRAFT_644849</name>
</gene>
<keyword evidence="2" id="KW-1185">Reference proteome</keyword>
<name>A0A5C3KNW9_COPMA</name>
<dbReference type="EMBL" id="ML210253">
    <property type="protein sequence ID" value="TFK21992.1"/>
    <property type="molecule type" value="Genomic_DNA"/>
</dbReference>
<dbReference type="InterPro" id="IPR032710">
    <property type="entry name" value="NTF2-like_dom_sf"/>
</dbReference>
<dbReference type="OrthoDB" id="2997190at2759"/>
<organism evidence="1 2">
    <name type="scientific">Coprinopsis marcescibilis</name>
    <name type="common">Agaric fungus</name>
    <name type="synonym">Psathyrella marcescibilis</name>
    <dbReference type="NCBI Taxonomy" id="230819"/>
    <lineage>
        <taxon>Eukaryota</taxon>
        <taxon>Fungi</taxon>
        <taxon>Dikarya</taxon>
        <taxon>Basidiomycota</taxon>
        <taxon>Agaricomycotina</taxon>
        <taxon>Agaricomycetes</taxon>
        <taxon>Agaricomycetidae</taxon>
        <taxon>Agaricales</taxon>
        <taxon>Agaricineae</taxon>
        <taxon>Psathyrellaceae</taxon>
        <taxon>Coprinopsis</taxon>
    </lineage>
</organism>
<protein>
    <recommendedName>
        <fullName evidence="3">SnoaL-like domain-containing protein</fullName>
    </recommendedName>
</protein>
<evidence type="ECO:0008006" key="3">
    <source>
        <dbReference type="Google" id="ProtNLM"/>
    </source>
</evidence>
<reference evidence="1 2" key="1">
    <citation type="journal article" date="2019" name="Nat. Ecol. Evol.">
        <title>Megaphylogeny resolves global patterns of mushroom evolution.</title>
        <authorList>
            <person name="Varga T."/>
            <person name="Krizsan K."/>
            <person name="Foldi C."/>
            <person name="Dima B."/>
            <person name="Sanchez-Garcia M."/>
            <person name="Sanchez-Ramirez S."/>
            <person name="Szollosi G.J."/>
            <person name="Szarkandi J.G."/>
            <person name="Papp V."/>
            <person name="Albert L."/>
            <person name="Andreopoulos W."/>
            <person name="Angelini C."/>
            <person name="Antonin V."/>
            <person name="Barry K.W."/>
            <person name="Bougher N.L."/>
            <person name="Buchanan P."/>
            <person name="Buyck B."/>
            <person name="Bense V."/>
            <person name="Catcheside P."/>
            <person name="Chovatia M."/>
            <person name="Cooper J."/>
            <person name="Damon W."/>
            <person name="Desjardin D."/>
            <person name="Finy P."/>
            <person name="Geml J."/>
            <person name="Haridas S."/>
            <person name="Hughes K."/>
            <person name="Justo A."/>
            <person name="Karasinski D."/>
            <person name="Kautmanova I."/>
            <person name="Kiss B."/>
            <person name="Kocsube S."/>
            <person name="Kotiranta H."/>
            <person name="LaButti K.M."/>
            <person name="Lechner B.E."/>
            <person name="Liimatainen K."/>
            <person name="Lipzen A."/>
            <person name="Lukacs Z."/>
            <person name="Mihaltcheva S."/>
            <person name="Morgado L.N."/>
            <person name="Niskanen T."/>
            <person name="Noordeloos M.E."/>
            <person name="Ohm R.A."/>
            <person name="Ortiz-Santana B."/>
            <person name="Ovrebo C."/>
            <person name="Racz N."/>
            <person name="Riley R."/>
            <person name="Savchenko A."/>
            <person name="Shiryaev A."/>
            <person name="Soop K."/>
            <person name="Spirin V."/>
            <person name="Szebenyi C."/>
            <person name="Tomsovsky M."/>
            <person name="Tulloss R.E."/>
            <person name="Uehling J."/>
            <person name="Grigoriev I.V."/>
            <person name="Vagvolgyi C."/>
            <person name="Papp T."/>
            <person name="Martin F.M."/>
            <person name="Miettinen O."/>
            <person name="Hibbett D.S."/>
            <person name="Nagy L.G."/>
        </authorList>
    </citation>
    <scope>NUCLEOTIDE SEQUENCE [LARGE SCALE GENOMIC DNA]</scope>
    <source>
        <strain evidence="1 2">CBS 121175</strain>
    </source>
</reference>
<evidence type="ECO:0000313" key="1">
    <source>
        <dbReference type="EMBL" id="TFK21992.1"/>
    </source>
</evidence>
<proteinExistence type="predicted"/>
<dbReference type="Proteomes" id="UP000307440">
    <property type="component" value="Unassembled WGS sequence"/>
</dbReference>
<accession>A0A5C3KNW9</accession>
<dbReference type="SUPFAM" id="SSF54427">
    <property type="entry name" value="NTF2-like"/>
    <property type="match status" value="1"/>
</dbReference>